<keyword evidence="1" id="KW-0472">Membrane</keyword>
<gene>
    <name evidence="2" type="ORF">H0E87_027679</name>
</gene>
<keyword evidence="1" id="KW-0812">Transmembrane</keyword>
<keyword evidence="1" id="KW-1133">Transmembrane helix</keyword>
<evidence type="ECO:0000313" key="3">
    <source>
        <dbReference type="Proteomes" id="UP000807159"/>
    </source>
</evidence>
<feature type="transmembrane region" description="Helical" evidence="1">
    <location>
        <begin position="47"/>
        <end position="69"/>
    </location>
</feature>
<dbReference type="Proteomes" id="UP000807159">
    <property type="component" value="Chromosome 17"/>
</dbReference>
<name>A0A8T2WSP1_POPDE</name>
<dbReference type="EMBL" id="JACEGQ020000017">
    <property type="protein sequence ID" value="KAH8483021.1"/>
    <property type="molecule type" value="Genomic_DNA"/>
</dbReference>
<evidence type="ECO:0000256" key="1">
    <source>
        <dbReference type="SAM" id="Phobius"/>
    </source>
</evidence>
<comment type="caution">
    <text evidence="2">The sequence shown here is derived from an EMBL/GenBank/DDBJ whole genome shotgun (WGS) entry which is preliminary data.</text>
</comment>
<evidence type="ECO:0000313" key="2">
    <source>
        <dbReference type="EMBL" id="KAH8483021.1"/>
    </source>
</evidence>
<protein>
    <recommendedName>
        <fullName evidence="4">Transmembrane protein</fullName>
    </recommendedName>
</protein>
<keyword evidence="3" id="KW-1185">Reference proteome</keyword>
<evidence type="ECO:0008006" key="4">
    <source>
        <dbReference type="Google" id="ProtNLM"/>
    </source>
</evidence>
<accession>A0A8T2WSP1</accession>
<organism evidence="2 3">
    <name type="scientific">Populus deltoides</name>
    <name type="common">Eastern poplar</name>
    <name type="synonym">Eastern cottonwood</name>
    <dbReference type="NCBI Taxonomy" id="3696"/>
    <lineage>
        <taxon>Eukaryota</taxon>
        <taxon>Viridiplantae</taxon>
        <taxon>Streptophyta</taxon>
        <taxon>Embryophyta</taxon>
        <taxon>Tracheophyta</taxon>
        <taxon>Spermatophyta</taxon>
        <taxon>Magnoliopsida</taxon>
        <taxon>eudicotyledons</taxon>
        <taxon>Gunneridae</taxon>
        <taxon>Pentapetalae</taxon>
        <taxon>rosids</taxon>
        <taxon>fabids</taxon>
        <taxon>Malpighiales</taxon>
        <taxon>Salicaceae</taxon>
        <taxon>Saliceae</taxon>
        <taxon>Populus</taxon>
    </lineage>
</organism>
<reference evidence="2" key="1">
    <citation type="journal article" date="2021" name="J. Hered.">
        <title>Genome Assembly of Salicaceae Populus deltoides (Eastern Cottonwood) I-69 Based on Nanopore Sequencing and Hi-C Technologies.</title>
        <authorList>
            <person name="Bai S."/>
            <person name="Wu H."/>
            <person name="Zhang J."/>
            <person name="Pan Z."/>
            <person name="Zhao W."/>
            <person name="Li Z."/>
            <person name="Tong C."/>
        </authorList>
    </citation>
    <scope>NUCLEOTIDE SEQUENCE</scope>
    <source>
        <tissue evidence="2">Leaf</tissue>
    </source>
</reference>
<dbReference type="AlphaFoldDB" id="A0A8T2WSP1"/>
<proteinExistence type="predicted"/>
<sequence>MFTSNSHENEGTASCRSTADCESAVEGPLGAGFSCCGLLEWASHFGFGLMLFTVFAVGCPIGLLVNVLLGCPGGKYCSRFALLLLPQI</sequence>